<dbReference type="RefSeq" id="WP_353496367.1">
    <property type="nucleotide sequence ID" value="NZ_CP115920.1"/>
</dbReference>
<evidence type="ECO:0000313" key="17">
    <source>
        <dbReference type="EMBL" id="XCD14900.1"/>
    </source>
</evidence>
<keyword evidence="13 14" id="KW-0342">GTP-binding</keyword>
<dbReference type="Gene3D" id="3.40.50.300">
    <property type="entry name" value="P-loop containing nucleotide triphosphate hydrolases"/>
    <property type="match status" value="1"/>
</dbReference>
<evidence type="ECO:0000256" key="5">
    <source>
        <dbReference type="ARBA" id="ARBA00004692"/>
    </source>
</evidence>
<evidence type="ECO:0000256" key="4">
    <source>
        <dbReference type="ARBA" id="ARBA00003889"/>
    </source>
</evidence>
<comment type="pathway">
    <text evidence="5 14">Cofactor biosynthesis; adenosylcobalamin biosynthesis; adenosylcobalamin from cob(II)yrinate a,c-diamide: step 6/7.</text>
</comment>
<dbReference type="PANTHER" id="PTHR34848">
    <property type="match status" value="1"/>
</dbReference>
<dbReference type="CDD" id="cd00544">
    <property type="entry name" value="CobU"/>
    <property type="match status" value="1"/>
</dbReference>
<proteinExistence type="inferred from homology"/>
<evidence type="ECO:0000256" key="7">
    <source>
        <dbReference type="ARBA" id="ARBA00007490"/>
    </source>
</evidence>
<comment type="catalytic activity">
    <reaction evidence="3">
        <text>adenosylcob(III)inamide + GTP = adenosylcob(III)inamide phosphate + GDP + H(+)</text>
        <dbReference type="Rhea" id="RHEA:15765"/>
        <dbReference type="ChEBI" id="CHEBI:2480"/>
        <dbReference type="ChEBI" id="CHEBI:15378"/>
        <dbReference type="ChEBI" id="CHEBI:37565"/>
        <dbReference type="ChEBI" id="CHEBI:58189"/>
        <dbReference type="ChEBI" id="CHEBI:58502"/>
        <dbReference type="EC" id="2.7.1.156"/>
    </reaction>
</comment>
<evidence type="ECO:0000256" key="16">
    <source>
        <dbReference type="PIRSR" id="PIRSR006135-2"/>
    </source>
</evidence>
<feature type="binding site" evidence="16">
    <location>
        <begin position="42"/>
        <end position="44"/>
    </location>
    <ligand>
        <name>GTP</name>
        <dbReference type="ChEBI" id="CHEBI:37565"/>
    </ligand>
</feature>
<dbReference type="GO" id="GO:0008820">
    <property type="term" value="F:cobinamide phosphate guanylyltransferase activity"/>
    <property type="evidence" value="ECO:0007669"/>
    <property type="project" value="UniProtKB-UniRule"/>
</dbReference>
<comment type="catalytic activity">
    <reaction evidence="2 14">
        <text>adenosylcob(III)inamide phosphate + GTP + H(+) = adenosylcob(III)inamide-GDP + diphosphate</text>
        <dbReference type="Rhea" id="RHEA:22712"/>
        <dbReference type="ChEBI" id="CHEBI:15378"/>
        <dbReference type="ChEBI" id="CHEBI:33019"/>
        <dbReference type="ChEBI" id="CHEBI:37565"/>
        <dbReference type="ChEBI" id="CHEBI:58502"/>
        <dbReference type="ChEBI" id="CHEBI:60487"/>
        <dbReference type="EC" id="2.7.7.62"/>
    </reaction>
</comment>
<keyword evidence="8 14" id="KW-0169">Cobalamin biosynthesis</keyword>
<protein>
    <recommendedName>
        <fullName evidence="14">Bifunctional adenosylcobalamin biosynthesis protein</fullName>
        <ecNumber evidence="14">2.7.1.156</ecNumber>
        <ecNumber evidence="14">2.7.7.62</ecNumber>
    </recommendedName>
</protein>
<dbReference type="EMBL" id="CP115920">
    <property type="protein sequence ID" value="XCD14900.1"/>
    <property type="molecule type" value="Genomic_DNA"/>
</dbReference>
<evidence type="ECO:0000256" key="6">
    <source>
        <dbReference type="ARBA" id="ARBA00005159"/>
    </source>
</evidence>
<dbReference type="AlphaFoldDB" id="A0AAU8BEX8"/>
<evidence type="ECO:0000256" key="2">
    <source>
        <dbReference type="ARBA" id="ARBA00000711"/>
    </source>
</evidence>
<feature type="binding site" evidence="16">
    <location>
        <position position="91"/>
    </location>
    <ligand>
        <name>GTP</name>
        <dbReference type="ChEBI" id="CHEBI:37565"/>
    </ligand>
</feature>
<dbReference type="GO" id="GO:0043752">
    <property type="term" value="F:adenosylcobinamide kinase activity"/>
    <property type="evidence" value="ECO:0007669"/>
    <property type="project" value="UniProtKB-EC"/>
</dbReference>
<evidence type="ECO:0000256" key="13">
    <source>
        <dbReference type="ARBA" id="ARBA00023134"/>
    </source>
</evidence>
<accession>A0AAU8BEX8</accession>
<evidence type="ECO:0000256" key="1">
    <source>
        <dbReference type="ARBA" id="ARBA00000312"/>
    </source>
</evidence>
<dbReference type="EC" id="2.7.7.62" evidence="14"/>
<dbReference type="Pfam" id="PF02283">
    <property type="entry name" value="CobU"/>
    <property type="match status" value="1"/>
</dbReference>
<feature type="active site" description="GMP-histidine intermediate" evidence="15">
    <location>
        <position position="58"/>
    </location>
</feature>
<keyword evidence="11 14" id="KW-0418">Kinase</keyword>
<dbReference type="InterPro" id="IPR003203">
    <property type="entry name" value="CobU/CobP"/>
</dbReference>
<dbReference type="KEGG" id="vck:PG915_09825"/>
<sequence>MTVELVLGGARSGKSRFAEQRVFSLCESGGRSQCGMTKHYLATSEPLDEEMQQRIAHHQQQRGDGWTEWEVPLDLSATLMALSSRDVVLVECLTLWLNNVIYYAQQNGGDVEREIERAIASLVESLERCEAYIILVSNEVGLGVVPLGEVSRLFVDNAGRMNQRVAAIAQQVTLVAAGLPLVLKGAAQ</sequence>
<evidence type="ECO:0000256" key="15">
    <source>
        <dbReference type="PIRSR" id="PIRSR006135-1"/>
    </source>
</evidence>
<reference evidence="17" key="1">
    <citation type="submission" date="2023-01" db="EMBL/GenBank/DDBJ databases">
        <title>Vibrio sp. CB1-14 genome sequencing.</title>
        <authorList>
            <person name="Otstavnykh N."/>
            <person name="Isaeva M."/>
            <person name="Meleshko D."/>
        </authorList>
    </citation>
    <scope>NUCLEOTIDE SEQUENCE</scope>
    <source>
        <strain evidence="17">CB1-14</strain>
    </source>
</reference>
<comment type="catalytic activity">
    <reaction evidence="1 14">
        <text>adenosylcob(III)inamide + ATP = adenosylcob(III)inamide phosphate + ADP + H(+)</text>
        <dbReference type="Rhea" id="RHEA:15769"/>
        <dbReference type="ChEBI" id="CHEBI:2480"/>
        <dbReference type="ChEBI" id="CHEBI:15378"/>
        <dbReference type="ChEBI" id="CHEBI:30616"/>
        <dbReference type="ChEBI" id="CHEBI:58502"/>
        <dbReference type="ChEBI" id="CHEBI:456216"/>
        <dbReference type="EC" id="2.7.1.156"/>
    </reaction>
</comment>
<keyword evidence="10 14" id="KW-0547">Nucleotide-binding</keyword>
<comment type="function">
    <text evidence="4 14">Catalyzes ATP-dependent phosphorylation of adenosylcobinamide and addition of GMP to adenosylcobinamide phosphate.</text>
</comment>
<evidence type="ECO:0000256" key="12">
    <source>
        <dbReference type="ARBA" id="ARBA00022840"/>
    </source>
</evidence>
<evidence type="ECO:0000256" key="11">
    <source>
        <dbReference type="ARBA" id="ARBA00022777"/>
    </source>
</evidence>
<name>A0AAU8BEX8_9VIBR</name>
<evidence type="ECO:0000256" key="8">
    <source>
        <dbReference type="ARBA" id="ARBA00022573"/>
    </source>
</evidence>
<comment type="similarity">
    <text evidence="7 14">Belongs to the CobU/CobP family.</text>
</comment>
<gene>
    <name evidence="17" type="primary">cobU</name>
    <name evidence="17" type="ORF">PG915_09825</name>
</gene>
<dbReference type="GO" id="GO:0009236">
    <property type="term" value="P:cobalamin biosynthetic process"/>
    <property type="evidence" value="ECO:0007669"/>
    <property type="project" value="UniProtKB-UniRule"/>
</dbReference>
<evidence type="ECO:0000256" key="14">
    <source>
        <dbReference type="PIRNR" id="PIRNR006135"/>
    </source>
</evidence>
<comment type="pathway">
    <text evidence="6 14">Cofactor biosynthesis; adenosylcobalamin biosynthesis; adenosylcobalamin from cob(II)yrinate a,c-diamide: step 5/7.</text>
</comment>
<evidence type="ECO:0000256" key="10">
    <source>
        <dbReference type="ARBA" id="ARBA00022741"/>
    </source>
</evidence>
<dbReference type="GO" id="GO:0005525">
    <property type="term" value="F:GTP binding"/>
    <property type="evidence" value="ECO:0007669"/>
    <property type="project" value="UniProtKB-UniRule"/>
</dbReference>
<evidence type="ECO:0000256" key="3">
    <source>
        <dbReference type="ARBA" id="ARBA00001522"/>
    </source>
</evidence>
<keyword evidence="12 14" id="KW-0067">ATP-binding</keyword>
<evidence type="ECO:0000256" key="9">
    <source>
        <dbReference type="ARBA" id="ARBA00022679"/>
    </source>
</evidence>
<dbReference type="EC" id="2.7.1.156" evidence="14"/>
<dbReference type="PIRSF" id="PIRSF006135">
    <property type="entry name" value="CobU"/>
    <property type="match status" value="1"/>
</dbReference>
<dbReference type="NCBIfam" id="NF004469">
    <property type="entry name" value="PRK05800.1"/>
    <property type="match status" value="1"/>
</dbReference>
<keyword evidence="17" id="KW-0548">Nucleotidyltransferase</keyword>
<keyword evidence="9 14" id="KW-0808">Transferase</keyword>
<dbReference type="GO" id="GO:0005524">
    <property type="term" value="F:ATP binding"/>
    <property type="evidence" value="ECO:0007669"/>
    <property type="project" value="UniProtKB-UniRule"/>
</dbReference>
<dbReference type="PANTHER" id="PTHR34848:SF1">
    <property type="entry name" value="BIFUNCTIONAL ADENOSYLCOBALAMIN BIOSYNTHESIS PROTEIN COBU"/>
    <property type="match status" value="1"/>
</dbReference>
<dbReference type="SUPFAM" id="SSF52540">
    <property type="entry name" value="P-loop containing nucleoside triphosphate hydrolases"/>
    <property type="match status" value="1"/>
</dbReference>
<organism evidence="17">
    <name type="scientific">Vibrio chaetopteri</name>
    <dbReference type="NCBI Taxonomy" id="3016528"/>
    <lineage>
        <taxon>Bacteria</taxon>
        <taxon>Pseudomonadati</taxon>
        <taxon>Pseudomonadota</taxon>
        <taxon>Gammaproteobacteria</taxon>
        <taxon>Vibrionales</taxon>
        <taxon>Vibrionaceae</taxon>
        <taxon>Vibrio</taxon>
    </lineage>
</organism>
<dbReference type="InterPro" id="IPR027417">
    <property type="entry name" value="P-loop_NTPase"/>
</dbReference>
<feature type="binding site" evidence="16">
    <location>
        <position position="70"/>
    </location>
    <ligand>
        <name>GTP</name>
        <dbReference type="ChEBI" id="CHEBI:37565"/>
    </ligand>
</feature>
<feature type="binding site" evidence="16">
    <location>
        <begin position="8"/>
        <end position="15"/>
    </location>
    <ligand>
        <name>GTP</name>
        <dbReference type="ChEBI" id="CHEBI:37565"/>
    </ligand>
</feature>